<sequence length="361" mass="40016">MNPSEFFASDYRAARAKLHDVARAKGFAVEAHPNPSRGPNGEELATETIWIGPRNASRLFIGMSGTHGAEGFCGSGIQVGWLRSGQFDTLPADTAILLIHAINPHGFAWVRRVNEDNVDLNRNFVDHSQPHPENAGYRELRDAICPREWSEASEARNKAVFTKYADQHGAMELQGAITSGQYWDTEGVFYGGQKATWSNRTLRQLLSPYAATVRRAAFIDLHTGLGPYGIGEIMSNHFGESTGNKMIKDWWGDEATYFDDGSSSSAITLGDTNIGVDQALPNTEVGGITLEYGTEPLDSMLDAIRADNWLYIHGKPDSDHGKAIKKQIRAAFYPDKDDWKRMVWERGEYALKGMMRGLTQS</sequence>
<gene>
    <name evidence="1" type="ORF">SMD27_06710</name>
</gene>
<dbReference type="Gene3D" id="3.40.630.10">
    <property type="entry name" value="Zn peptidases"/>
    <property type="match status" value="1"/>
</dbReference>
<keyword evidence="2" id="KW-1185">Reference proteome</keyword>
<dbReference type="Proteomes" id="UP001279642">
    <property type="component" value="Unassembled WGS sequence"/>
</dbReference>
<organism evidence="1 2">
    <name type="scientific">Dongia soli</name>
    <dbReference type="NCBI Taxonomy" id="600628"/>
    <lineage>
        <taxon>Bacteria</taxon>
        <taxon>Pseudomonadati</taxon>
        <taxon>Pseudomonadota</taxon>
        <taxon>Alphaproteobacteria</taxon>
        <taxon>Rhodospirillales</taxon>
        <taxon>Dongiaceae</taxon>
        <taxon>Dongia</taxon>
    </lineage>
</organism>
<comment type="caution">
    <text evidence="1">The sequence shown here is derived from an EMBL/GenBank/DDBJ whole genome shotgun (WGS) entry which is preliminary data.</text>
</comment>
<evidence type="ECO:0000313" key="2">
    <source>
        <dbReference type="Proteomes" id="UP001279642"/>
    </source>
</evidence>
<evidence type="ECO:0000313" key="1">
    <source>
        <dbReference type="EMBL" id="MDY0882527.1"/>
    </source>
</evidence>
<dbReference type="SUPFAM" id="SSF53187">
    <property type="entry name" value="Zn-dependent exopeptidases"/>
    <property type="match status" value="1"/>
</dbReference>
<dbReference type="CDD" id="cd06233">
    <property type="entry name" value="M14-like"/>
    <property type="match status" value="1"/>
</dbReference>
<accession>A0ABU5E8A6</accession>
<dbReference type="RefSeq" id="WP_320507601.1">
    <property type="nucleotide sequence ID" value="NZ_JAXCLW010000002.1"/>
</dbReference>
<dbReference type="EMBL" id="JAXCLW010000002">
    <property type="protein sequence ID" value="MDY0882527.1"/>
    <property type="molecule type" value="Genomic_DNA"/>
</dbReference>
<protein>
    <submittedName>
        <fullName evidence="1">M14 family metallopeptidase</fullName>
    </submittedName>
</protein>
<reference evidence="1 2" key="1">
    <citation type="journal article" date="2016" name="Antonie Van Leeuwenhoek">
        <title>Dongia soli sp. nov., isolated from soil from Dokdo, Korea.</title>
        <authorList>
            <person name="Kim D.U."/>
            <person name="Lee H."/>
            <person name="Kim H."/>
            <person name="Kim S.G."/>
            <person name="Ka J.O."/>
        </authorList>
    </citation>
    <scope>NUCLEOTIDE SEQUENCE [LARGE SCALE GENOMIC DNA]</scope>
    <source>
        <strain evidence="1 2">D78</strain>
    </source>
</reference>
<name>A0ABU5E8A6_9PROT</name>
<dbReference type="InterPro" id="IPR021259">
    <property type="entry name" value="DUF2817"/>
</dbReference>
<dbReference type="Pfam" id="PF10994">
    <property type="entry name" value="DUF2817"/>
    <property type="match status" value="1"/>
</dbReference>
<proteinExistence type="predicted"/>